<comment type="caution">
    <text evidence="1">The sequence shown here is derived from an EMBL/GenBank/DDBJ whole genome shotgun (WGS) entry which is preliminary data.</text>
</comment>
<protein>
    <submittedName>
        <fullName evidence="1">Uncharacterized protein</fullName>
    </submittedName>
</protein>
<organism evidence="1 2">
    <name type="scientific">Diphasiastrum complanatum</name>
    <name type="common">Issler's clubmoss</name>
    <name type="synonym">Lycopodium complanatum</name>
    <dbReference type="NCBI Taxonomy" id="34168"/>
    <lineage>
        <taxon>Eukaryota</taxon>
        <taxon>Viridiplantae</taxon>
        <taxon>Streptophyta</taxon>
        <taxon>Embryophyta</taxon>
        <taxon>Tracheophyta</taxon>
        <taxon>Lycopodiopsida</taxon>
        <taxon>Lycopodiales</taxon>
        <taxon>Lycopodiaceae</taxon>
        <taxon>Lycopodioideae</taxon>
        <taxon>Diphasiastrum</taxon>
    </lineage>
</organism>
<name>A0ACC2B7U0_DIPCM</name>
<keyword evidence="2" id="KW-1185">Reference proteome</keyword>
<evidence type="ECO:0000313" key="1">
    <source>
        <dbReference type="EMBL" id="KAJ7525497.1"/>
    </source>
</evidence>
<dbReference type="EMBL" id="CM055108">
    <property type="protein sequence ID" value="KAJ7525497.1"/>
    <property type="molecule type" value="Genomic_DNA"/>
</dbReference>
<dbReference type="Proteomes" id="UP001162992">
    <property type="component" value="Chromosome 17"/>
</dbReference>
<accession>A0ACC2B7U0</accession>
<reference evidence="2" key="1">
    <citation type="journal article" date="2024" name="Proc. Natl. Acad. Sci. U.S.A.">
        <title>Extraordinary preservation of gene collinearity over three hundred million years revealed in homosporous lycophytes.</title>
        <authorList>
            <person name="Li C."/>
            <person name="Wickell D."/>
            <person name="Kuo L.Y."/>
            <person name="Chen X."/>
            <person name="Nie B."/>
            <person name="Liao X."/>
            <person name="Peng D."/>
            <person name="Ji J."/>
            <person name="Jenkins J."/>
            <person name="Williams M."/>
            <person name="Shu S."/>
            <person name="Plott C."/>
            <person name="Barry K."/>
            <person name="Rajasekar S."/>
            <person name="Grimwood J."/>
            <person name="Han X."/>
            <person name="Sun S."/>
            <person name="Hou Z."/>
            <person name="He W."/>
            <person name="Dai G."/>
            <person name="Sun C."/>
            <person name="Schmutz J."/>
            <person name="Leebens-Mack J.H."/>
            <person name="Li F.W."/>
            <person name="Wang L."/>
        </authorList>
    </citation>
    <scope>NUCLEOTIDE SEQUENCE [LARGE SCALE GENOMIC DNA]</scope>
    <source>
        <strain evidence="2">cv. PW_Plant_1</strain>
    </source>
</reference>
<evidence type="ECO:0000313" key="2">
    <source>
        <dbReference type="Proteomes" id="UP001162992"/>
    </source>
</evidence>
<sequence length="917" mass="104479">MELALPRKLLVGELVEVRQPEKGLRGSWHPGVVVQVKTGRRLVEYDELLSEDGKSKLIESISFEKDFQQSRTSLRLKLEPCPQKSKGFIRPRPPQLLNFSAYGWKRGLFADVFYQDAWWEAIILEYNDGKSSAKVWYPHEKGEEWVSVSKLRVSQKWNEETGFWTVTGYGFLPTFFTRQIRSTDLPSVHQEKPTEPLKFNEVPCIESSTGSHASIEDDLQQDMAACILAVQVKRGQAKEVGFQNTLFAEKNTDGLHALNENKLITLPQNAVMDKQVITLSTAQKRDILQNFTLEVDKSTLGKVTNCSFTSSMATKGRHSNCSLNREDECLEGLSLSLKMSSENSSTFLSNSTYEAYLSRMKENLKEQLTKSNWQCLTAQNFKRKQISREKNQQPNQELKISLRKRKELLPAINAFEDKYQHRVSLPESTVQNKARKVLTKMYVYSITSKSRKRVPENWRTKTSRTNDRDTLTRRTYKLPPLSLAPSSPTEELHEDSNFIKQNLFSSLIDKGIIQENEVVKYLRKKDKSVMKKGRMTRQGVLCSCCREVWSLSKFESHAGSRLHRPSANMFLRDGRSLTECLDEVRETQSRLLKRRKKGQALIHNEEAACDIMRKINDASADDSVCRVCGDGGDLICCENCPSIFHPECLGIKEVPSESWFCPSCQCAICGGSNTPHSRVRRKGTGMFKCVQCERKYHSSCLQAMKMQPIDEPSTGSSFCGKRCQKIFSSLRNLVGKSAHISGNLSWTLVHSREELKGNIKKIKELLSTALDALLECFNPMVDSHTNIEIISHLVHNRPCKYQRLNFCGFYTLLLQKGPQVISVATIRIHGAHFAEIPFIGTRFQHRRKGMCRLLISIAEQMLKNLEVERLVLPAIAELEETWQKSFGFQPLTPALRQKVIEFNIFSSTGGTLLEKSI</sequence>
<proteinExistence type="predicted"/>
<gene>
    <name evidence="1" type="ORF">O6H91_17G053800</name>
</gene>